<dbReference type="EC" id="3.4.17.19" evidence="1"/>
<gene>
    <name evidence="4" type="ORF">P186_2341</name>
</gene>
<feature type="binding site" evidence="2">
    <location>
        <position position="278"/>
    </location>
    <ligand>
        <name>Zn(2+)</name>
        <dbReference type="ChEBI" id="CHEBI:29105"/>
        <note>catalytic</note>
    </ligand>
</feature>
<keyword evidence="1" id="KW-0378">Hydrolase</keyword>
<feature type="binding site" evidence="2">
    <location>
        <position position="308"/>
    </location>
    <ligand>
        <name>Zn(2+)</name>
        <dbReference type="ChEBI" id="CHEBI:29105"/>
        <note>catalytic</note>
    </ligand>
</feature>
<dbReference type="SUPFAM" id="SSF55486">
    <property type="entry name" value="Metalloproteases ('zincins'), catalytic domain"/>
    <property type="match status" value="1"/>
</dbReference>
<keyword evidence="1" id="KW-0482">Metalloprotease</keyword>
<dbReference type="AlphaFoldDB" id="G7VC44"/>
<dbReference type="PANTHER" id="PTHR34217:SF1">
    <property type="entry name" value="CARBOXYPEPTIDASE 1"/>
    <property type="match status" value="1"/>
</dbReference>
<comment type="similarity">
    <text evidence="1">Belongs to the peptidase M32 family.</text>
</comment>
<dbReference type="Gene3D" id="1.10.1370.30">
    <property type="match status" value="1"/>
</dbReference>
<dbReference type="HOGENOM" id="CLU_032916_1_1_2"/>
<sequence length="505" mass="58617">MLLTVKCRYDATRMIRSETVKQILEHYRVVWALSHAQGLMGWDSETYMPEEGIKGRAVARAEIAQLIQRFMLDEKFVKLVEKAEEERDLTEVERGVVRVLRRDLRFYQRVPPEVVKEFAKVTSEAFVAWRGAKEKAKFELFAPYLEKIVELSRVIADKLGYEEHPYDALLDLYEEGLTSRDVEAVFSVLEPGVKRLLARLESAGWPKRHPLEEVPYERSRVEAAIMEVLELVGYPKGRFRVDVSPHPFTIGITTPFDVRITVRYRGVDFKEPLFSALHEYGHALYELNIDESLAMTPVGTGVSLGVHESQSRFMENVVGRSREFVGKAAPILRRHLDFLSKYSDDDLFYYFNVVRPSLIRTEADEVTYNLHILLRYRLERLLITGEVKVRQLPELWNEEMDRLLGVRPRNDAEGVLQDVHWSHGSIGYFPTYTLGNVVAAMIYFKHGRVRELVAEGNFAALKDYLRERIHRWGSVYPPKELLVKSFGEAYNAEYLISYLEQKYRG</sequence>
<dbReference type="CDD" id="cd06460">
    <property type="entry name" value="M32_Taq"/>
    <property type="match status" value="1"/>
</dbReference>
<dbReference type="eggNOG" id="arCOG04247">
    <property type="taxonomic scope" value="Archaea"/>
</dbReference>
<dbReference type="EMBL" id="CP003098">
    <property type="protein sequence ID" value="AET33730.1"/>
    <property type="molecule type" value="Genomic_DNA"/>
</dbReference>
<dbReference type="PROSITE" id="PS52034">
    <property type="entry name" value="PEPTIDASE_M32"/>
    <property type="match status" value="1"/>
</dbReference>
<dbReference type="PIRSF" id="PIRSF006615">
    <property type="entry name" value="Zn_crbxpep_Taq"/>
    <property type="match status" value="1"/>
</dbReference>
<comment type="cofactor">
    <cofactor evidence="2">
        <name>Zn(2+)</name>
        <dbReference type="ChEBI" id="CHEBI:29105"/>
    </cofactor>
    <text evidence="2">Binds 1 zinc ion per subunit.</text>
</comment>
<keyword evidence="1 2" id="KW-0479">Metal-binding</keyword>
<reference evidence="4 5" key="1">
    <citation type="journal article" date="2012" name="J. Bacteriol.">
        <title>Complete genome sequence of strain 1860, a crenarchaeon of the genus pyrobaculum able to grow with various electron acceptors.</title>
        <authorList>
            <person name="Mardanov A.V."/>
            <person name="Gumerov V.M."/>
            <person name="Slobodkina G.B."/>
            <person name="Beletsky A.V."/>
            <person name="Bonch-Osmolovskaya E.A."/>
            <person name="Ravin N.V."/>
            <person name="Skryabin K.G."/>
        </authorList>
    </citation>
    <scope>NUCLEOTIDE SEQUENCE [LARGE SCALE GENOMIC DNA]</scope>
    <source>
        <strain evidence="4 5">1860</strain>
    </source>
</reference>
<feature type="binding site" evidence="2">
    <location>
        <position position="282"/>
    </location>
    <ligand>
        <name>Zn(2+)</name>
        <dbReference type="ChEBI" id="CHEBI:29105"/>
        <note>catalytic</note>
    </ligand>
</feature>
<dbReference type="MEROPS" id="M32.002"/>
<keyword evidence="5" id="KW-1185">Reference proteome</keyword>
<comment type="function">
    <text evidence="1">Broad specificity carboxypetidase that releases amino acids sequentially from the C-terminus, including neutral, aromatic, polar and basic residues.</text>
</comment>
<organism evidence="4 5">
    <name type="scientific">Pyrobaculum ferrireducens</name>
    <dbReference type="NCBI Taxonomy" id="1104324"/>
    <lineage>
        <taxon>Archaea</taxon>
        <taxon>Thermoproteota</taxon>
        <taxon>Thermoprotei</taxon>
        <taxon>Thermoproteales</taxon>
        <taxon>Thermoproteaceae</taxon>
        <taxon>Pyrobaculum</taxon>
    </lineage>
</organism>
<dbReference type="Pfam" id="PF02074">
    <property type="entry name" value="Peptidase_M32"/>
    <property type="match status" value="1"/>
</dbReference>
<proteinExistence type="inferred from homology"/>
<keyword evidence="2" id="KW-0862">Zinc</keyword>
<evidence type="ECO:0000256" key="2">
    <source>
        <dbReference type="PIRSR" id="PIRSR006615-1"/>
    </source>
</evidence>
<comment type="catalytic activity">
    <reaction evidence="1">
        <text>Release of a C-terminal amino acid with broad specificity, except for -Pro.</text>
        <dbReference type="EC" id="3.4.17.19"/>
    </reaction>
</comment>
<keyword evidence="1" id="KW-0645">Protease</keyword>
<dbReference type="GO" id="GO:0046872">
    <property type="term" value="F:metal ion binding"/>
    <property type="evidence" value="ECO:0007669"/>
    <property type="project" value="UniProtKB-KW"/>
</dbReference>
<dbReference type="BioCyc" id="PSP1104324:GJSN-2290-MONOMER"/>
<evidence type="ECO:0000256" key="1">
    <source>
        <dbReference type="PIRNR" id="PIRNR006615"/>
    </source>
</evidence>
<evidence type="ECO:0000256" key="3">
    <source>
        <dbReference type="PIRSR" id="PIRSR006615-2"/>
    </source>
</evidence>
<dbReference type="KEGG" id="pyr:P186_2341"/>
<dbReference type="GO" id="GO:0004181">
    <property type="term" value="F:metallocarboxypeptidase activity"/>
    <property type="evidence" value="ECO:0007669"/>
    <property type="project" value="UniProtKB-UniRule"/>
</dbReference>
<dbReference type="GO" id="GO:0006508">
    <property type="term" value="P:proteolysis"/>
    <property type="evidence" value="ECO:0007669"/>
    <property type="project" value="UniProtKB-UniRule"/>
</dbReference>
<evidence type="ECO:0000313" key="5">
    <source>
        <dbReference type="Proteomes" id="UP000005867"/>
    </source>
</evidence>
<dbReference type="Proteomes" id="UP000005867">
    <property type="component" value="Chromosome"/>
</dbReference>
<accession>G7VC44</accession>
<dbReference type="STRING" id="1104324.P186_2341"/>
<feature type="active site" description="Proton donor/acceptor" evidence="3">
    <location>
        <position position="279"/>
    </location>
</feature>
<name>G7VC44_9CREN</name>
<evidence type="ECO:0000313" key="4">
    <source>
        <dbReference type="EMBL" id="AET33730.1"/>
    </source>
</evidence>
<protein>
    <recommendedName>
        <fullName evidence="1">Metal-dependent carboxypeptidase</fullName>
        <ecNumber evidence="1">3.4.17.19</ecNumber>
    </recommendedName>
</protein>
<dbReference type="PRINTS" id="PR00998">
    <property type="entry name" value="CRBOXYPTASET"/>
</dbReference>
<dbReference type="PANTHER" id="PTHR34217">
    <property type="entry name" value="METAL-DEPENDENT CARBOXYPEPTIDASE"/>
    <property type="match status" value="1"/>
</dbReference>
<keyword evidence="1 4" id="KW-0121">Carboxypeptidase</keyword>
<dbReference type="InterPro" id="IPR001333">
    <property type="entry name" value="Peptidase_M32_Taq"/>
</dbReference>